<dbReference type="GO" id="GO:0005524">
    <property type="term" value="F:ATP binding"/>
    <property type="evidence" value="ECO:0007669"/>
    <property type="project" value="UniProtKB-UniRule"/>
</dbReference>
<feature type="binding site" evidence="7">
    <location>
        <position position="94"/>
    </location>
    <ligand>
        <name>ATP</name>
        <dbReference type="ChEBI" id="CHEBI:30616"/>
    </ligand>
</feature>
<evidence type="ECO:0000256" key="1">
    <source>
        <dbReference type="ARBA" id="ARBA00009182"/>
    </source>
</evidence>
<dbReference type="FunFam" id="3.30.1490.20:FF:000014">
    <property type="entry name" value="Succinate--CoA ligase [ADP-forming] subunit beta"/>
    <property type="match status" value="1"/>
</dbReference>
<keyword evidence="4 7" id="KW-0479">Metal-binding</keyword>
<dbReference type="InterPro" id="IPR017866">
    <property type="entry name" value="Succ-CoA_synthase_bsu_CS"/>
</dbReference>
<dbReference type="NCBIfam" id="TIGR01016">
    <property type="entry name" value="sucCoAbeta"/>
    <property type="match status" value="1"/>
</dbReference>
<dbReference type="Pfam" id="PF00549">
    <property type="entry name" value="Ligase_CoA"/>
    <property type="match status" value="1"/>
</dbReference>
<name>A0A831X6R7_9BACT</name>
<dbReference type="GO" id="GO:0006104">
    <property type="term" value="P:succinyl-CoA metabolic process"/>
    <property type="evidence" value="ECO:0007669"/>
    <property type="project" value="TreeGrafter"/>
</dbReference>
<comment type="function">
    <text evidence="7">Succinyl-CoA synthetase functions in the citric acid cycle (TCA), coupling the hydrolysis of succinyl-CoA to the synthesis of either ATP or GTP and thus represents the only step of substrate-level phosphorylation in the TCA. The beta subunit provides nucleotide specificity of the enzyme and binds the substrate succinate, while the binding sites for coenzyme A and phosphate are found in the alpha subunit.</text>
</comment>
<sequence length="382" mass="40893">MNIHEYQAAEIFSRYGIPVNRGIVCASPEEARAAAQEFGSRVVIKAQVHVGGRGKAGGIRLAAGPDEAEVAARQILGMTIRGVPVHRVLVAPAIDIAREYYLGVVLDRASRRVVVMASAAGGIDIEEVARETPEKIVREYADPLLGLHDYQARRLGFALGLEQDLVRPFAKLARQLFTAYMAVDASLAEINPLALTTDRSWLALDSKIVLDDNALFRHPEHEALRDPQAEDPLEQEARAAGISFVKLDGTIGCVVNGAGLSMATMDAVRLYGGTPANFLDVGGGASSQQVATALRLVLSDPNVKAVLINIFGGITRGDVVAEGLLEALKTVDVRVPLVIRLVGTRQEEGRHMLAEAGLTVVDTMEEAAQRAVQAAEGRETRA</sequence>
<dbReference type="AlphaFoldDB" id="A0A831X6R7"/>
<evidence type="ECO:0000256" key="7">
    <source>
        <dbReference type="HAMAP-Rule" id="MF_00558"/>
    </source>
</evidence>
<dbReference type="InterPro" id="IPR013815">
    <property type="entry name" value="ATP_grasp_subdomain_1"/>
</dbReference>
<evidence type="ECO:0000256" key="3">
    <source>
        <dbReference type="ARBA" id="ARBA00022598"/>
    </source>
</evidence>
<keyword evidence="6 7" id="KW-0460">Magnesium</keyword>
<evidence type="ECO:0000256" key="6">
    <source>
        <dbReference type="ARBA" id="ARBA00022842"/>
    </source>
</evidence>
<evidence type="ECO:0000313" key="10">
    <source>
        <dbReference type="EMBL" id="HEG90357.1"/>
    </source>
</evidence>
<comment type="pathway">
    <text evidence="7">Carbohydrate metabolism; tricarboxylic acid cycle; succinate from succinyl-CoA (ligase route): step 1/1.</text>
</comment>
<protein>
    <recommendedName>
        <fullName evidence="7">Succinate--CoA ligase [ADP-forming] subunit beta</fullName>
        <ecNumber evidence="7">6.2.1.5</ecNumber>
    </recommendedName>
    <alternativeName>
        <fullName evidence="7">Succinyl-CoA synthetase subunit beta</fullName>
        <shortName evidence="7">SCS-beta</shortName>
    </alternativeName>
</protein>
<dbReference type="UniPathway" id="UPA00223">
    <property type="reaction ID" value="UER00999"/>
</dbReference>
<dbReference type="PROSITE" id="PS50975">
    <property type="entry name" value="ATP_GRASP"/>
    <property type="match status" value="1"/>
</dbReference>
<dbReference type="EC" id="6.2.1.5" evidence="7"/>
<dbReference type="GO" id="GO:0000287">
    <property type="term" value="F:magnesium ion binding"/>
    <property type="evidence" value="ECO:0007669"/>
    <property type="project" value="UniProtKB-UniRule"/>
</dbReference>
<dbReference type="SUPFAM" id="SSF56059">
    <property type="entry name" value="Glutathione synthetase ATP-binding domain-like"/>
    <property type="match status" value="1"/>
</dbReference>
<dbReference type="EMBL" id="DSIY01000060">
    <property type="protein sequence ID" value="HEG90357.1"/>
    <property type="molecule type" value="Genomic_DNA"/>
</dbReference>
<comment type="similarity">
    <text evidence="1 7">Belongs to the succinate/malate CoA ligase beta subunit family.</text>
</comment>
<feature type="binding site" evidence="7">
    <location>
        <position position="205"/>
    </location>
    <ligand>
        <name>Mg(2+)</name>
        <dbReference type="ChEBI" id="CHEBI:18420"/>
    </ligand>
</feature>
<dbReference type="NCBIfam" id="NF001913">
    <property type="entry name" value="PRK00696.1"/>
    <property type="match status" value="1"/>
</dbReference>
<feature type="binding site" evidence="7">
    <location>
        <position position="191"/>
    </location>
    <ligand>
        <name>Mg(2+)</name>
        <dbReference type="ChEBI" id="CHEBI:18420"/>
    </ligand>
</feature>
<dbReference type="Gene3D" id="3.30.1490.20">
    <property type="entry name" value="ATP-grasp fold, A domain"/>
    <property type="match status" value="1"/>
</dbReference>
<dbReference type="GO" id="GO:0004775">
    <property type="term" value="F:succinate-CoA ligase (ADP-forming) activity"/>
    <property type="evidence" value="ECO:0007669"/>
    <property type="project" value="UniProtKB-UniRule"/>
</dbReference>
<keyword evidence="3 7" id="KW-0436">Ligase</keyword>
<feature type="domain" description="ATP-grasp" evidence="9">
    <location>
        <begin position="9"/>
        <end position="241"/>
    </location>
</feature>
<dbReference type="HAMAP" id="MF_00558">
    <property type="entry name" value="Succ_CoA_beta"/>
    <property type="match status" value="1"/>
</dbReference>
<dbReference type="PROSITE" id="PS01217">
    <property type="entry name" value="SUCCINYL_COA_LIG_3"/>
    <property type="match status" value="1"/>
</dbReference>
<feature type="binding site" evidence="7">
    <location>
        <position position="256"/>
    </location>
    <ligand>
        <name>substrate</name>
        <note>ligand shared with subunit alpha</note>
    </ligand>
</feature>
<keyword evidence="7 8" id="KW-0067">ATP-binding</keyword>
<proteinExistence type="inferred from homology"/>
<dbReference type="FunFam" id="3.40.50.261:FF:000001">
    <property type="entry name" value="Succinate--CoA ligase [ADP-forming] subunit beta"/>
    <property type="match status" value="1"/>
</dbReference>
<evidence type="ECO:0000259" key="9">
    <source>
        <dbReference type="PROSITE" id="PS50975"/>
    </source>
</evidence>
<dbReference type="GO" id="GO:0006099">
    <property type="term" value="P:tricarboxylic acid cycle"/>
    <property type="evidence" value="ECO:0007669"/>
    <property type="project" value="UniProtKB-UniRule"/>
</dbReference>
<comment type="caution">
    <text evidence="7">Lacks conserved residue(s) required for the propagation of feature annotation.</text>
</comment>
<dbReference type="InterPro" id="IPR005811">
    <property type="entry name" value="SUCC_ACL_C"/>
</dbReference>
<comment type="caution">
    <text evidence="10">The sequence shown here is derived from an EMBL/GenBank/DDBJ whole genome shotgun (WGS) entry which is preliminary data.</text>
</comment>
<gene>
    <name evidence="7" type="primary">sucC</name>
    <name evidence="10" type="ORF">ENP34_02790</name>
</gene>
<keyword evidence="5 7" id="KW-0547">Nucleotide-binding</keyword>
<comment type="cofactor">
    <cofactor evidence="7">
        <name>Mg(2+)</name>
        <dbReference type="ChEBI" id="CHEBI:18420"/>
    </cofactor>
    <text evidence="7">Binds 1 Mg(2+) ion per subunit.</text>
</comment>
<feature type="binding site" evidence="7">
    <location>
        <position position="45"/>
    </location>
    <ligand>
        <name>ATP</name>
        <dbReference type="ChEBI" id="CHEBI:30616"/>
    </ligand>
</feature>
<evidence type="ECO:0000256" key="8">
    <source>
        <dbReference type="PROSITE-ProRule" id="PRU00409"/>
    </source>
</evidence>
<comment type="catalytic activity">
    <reaction evidence="7">
        <text>succinate + ATP + CoA = succinyl-CoA + ADP + phosphate</text>
        <dbReference type="Rhea" id="RHEA:17661"/>
        <dbReference type="ChEBI" id="CHEBI:30031"/>
        <dbReference type="ChEBI" id="CHEBI:30616"/>
        <dbReference type="ChEBI" id="CHEBI:43474"/>
        <dbReference type="ChEBI" id="CHEBI:57287"/>
        <dbReference type="ChEBI" id="CHEBI:57292"/>
        <dbReference type="ChEBI" id="CHEBI:456216"/>
        <dbReference type="EC" id="6.2.1.5"/>
    </reaction>
</comment>
<accession>A0A831X6R7</accession>
<reference evidence="10" key="1">
    <citation type="journal article" date="2020" name="mSystems">
        <title>Genome- and Community-Level Interaction Insights into Carbon Utilization and Element Cycling Functions of Hydrothermarchaeota in Hydrothermal Sediment.</title>
        <authorList>
            <person name="Zhou Z."/>
            <person name="Liu Y."/>
            <person name="Xu W."/>
            <person name="Pan J."/>
            <person name="Luo Z.H."/>
            <person name="Li M."/>
        </authorList>
    </citation>
    <scope>NUCLEOTIDE SEQUENCE [LARGE SCALE GENOMIC DNA]</scope>
    <source>
        <strain evidence="10">SpSt-210</strain>
    </source>
</reference>
<feature type="binding site" evidence="7">
    <location>
        <begin position="313"/>
        <end position="315"/>
    </location>
    <ligand>
        <name>substrate</name>
        <note>ligand shared with subunit alpha</note>
    </ligand>
</feature>
<dbReference type="InterPro" id="IPR016102">
    <property type="entry name" value="Succinyl-CoA_synth-like"/>
</dbReference>
<evidence type="ECO:0000256" key="2">
    <source>
        <dbReference type="ARBA" id="ARBA00022532"/>
    </source>
</evidence>
<evidence type="ECO:0000256" key="5">
    <source>
        <dbReference type="ARBA" id="ARBA00022741"/>
    </source>
</evidence>
<keyword evidence="2 7" id="KW-0816">Tricarboxylic acid cycle</keyword>
<comment type="catalytic activity">
    <reaction evidence="7">
        <text>GTP + succinate + CoA = succinyl-CoA + GDP + phosphate</text>
        <dbReference type="Rhea" id="RHEA:22120"/>
        <dbReference type="ChEBI" id="CHEBI:30031"/>
        <dbReference type="ChEBI" id="CHEBI:37565"/>
        <dbReference type="ChEBI" id="CHEBI:43474"/>
        <dbReference type="ChEBI" id="CHEBI:57287"/>
        <dbReference type="ChEBI" id="CHEBI:57292"/>
        <dbReference type="ChEBI" id="CHEBI:58189"/>
    </reaction>
</comment>
<dbReference type="GO" id="GO:0042709">
    <property type="term" value="C:succinate-CoA ligase complex"/>
    <property type="evidence" value="ECO:0007669"/>
    <property type="project" value="TreeGrafter"/>
</dbReference>
<dbReference type="PANTHER" id="PTHR11815:SF10">
    <property type="entry name" value="SUCCINATE--COA LIGASE [GDP-FORMING] SUBUNIT BETA, MITOCHONDRIAL"/>
    <property type="match status" value="1"/>
</dbReference>
<dbReference type="FunFam" id="3.30.470.20:FF:000002">
    <property type="entry name" value="Succinate--CoA ligase [ADP-forming] subunit beta"/>
    <property type="match status" value="1"/>
</dbReference>
<dbReference type="InterPro" id="IPR005809">
    <property type="entry name" value="Succ_CoA_ligase-like_bsu"/>
</dbReference>
<feature type="binding site" evidence="7">
    <location>
        <position position="99"/>
    </location>
    <ligand>
        <name>ATP</name>
        <dbReference type="ChEBI" id="CHEBI:30616"/>
    </ligand>
</feature>
<dbReference type="Gene3D" id="3.30.470.20">
    <property type="entry name" value="ATP-grasp fold, B domain"/>
    <property type="match status" value="1"/>
</dbReference>
<dbReference type="Gene3D" id="3.40.50.261">
    <property type="entry name" value="Succinyl-CoA synthetase domains"/>
    <property type="match status" value="1"/>
</dbReference>
<dbReference type="Pfam" id="PF08442">
    <property type="entry name" value="ATP-grasp_2"/>
    <property type="match status" value="1"/>
</dbReference>
<dbReference type="InterPro" id="IPR011761">
    <property type="entry name" value="ATP-grasp"/>
</dbReference>
<feature type="binding site" evidence="7">
    <location>
        <begin position="52"/>
        <end position="54"/>
    </location>
    <ligand>
        <name>ATP</name>
        <dbReference type="ChEBI" id="CHEBI:30616"/>
    </ligand>
</feature>
<organism evidence="10">
    <name type="scientific">Thermorudis peleae</name>
    <dbReference type="NCBI Taxonomy" id="1382356"/>
    <lineage>
        <taxon>Bacteria</taxon>
        <taxon>Pseudomonadati</taxon>
        <taxon>Thermomicrobiota</taxon>
        <taxon>Thermomicrobia</taxon>
        <taxon>Thermomicrobia incertae sedis</taxon>
        <taxon>Thermorudis</taxon>
    </lineage>
</organism>
<dbReference type="InterPro" id="IPR013650">
    <property type="entry name" value="ATP-grasp_succ-CoA_synth-type"/>
</dbReference>
<dbReference type="GO" id="GO:0005829">
    <property type="term" value="C:cytosol"/>
    <property type="evidence" value="ECO:0007669"/>
    <property type="project" value="TreeGrafter"/>
</dbReference>
<dbReference type="PANTHER" id="PTHR11815">
    <property type="entry name" value="SUCCINYL-COA SYNTHETASE BETA CHAIN"/>
    <property type="match status" value="1"/>
</dbReference>
<evidence type="ECO:0000256" key="4">
    <source>
        <dbReference type="ARBA" id="ARBA00022723"/>
    </source>
</evidence>
<dbReference type="SUPFAM" id="SSF52210">
    <property type="entry name" value="Succinyl-CoA synthetase domains"/>
    <property type="match status" value="1"/>
</dbReference>
<comment type="subunit">
    <text evidence="7">Heterotetramer of two alpha and two beta subunits.</text>
</comment>
<dbReference type="PIRSF" id="PIRSF001554">
    <property type="entry name" value="SucCS_beta"/>
    <property type="match status" value="1"/>
</dbReference>